<dbReference type="PANTHER" id="PTHR48098">
    <property type="entry name" value="ENTEROCHELIN ESTERASE-RELATED"/>
    <property type="match status" value="1"/>
</dbReference>
<name>A0A5R8KG56_9BACT</name>
<dbReference type="Pfam" id="PF00756">
    <property type="entry name" value="Esterase"/>
    <property type="match status" value="1"/>
</dbReference>
<dbReference type="Gene3D" id="3.40.50.1820">
    <property type="entry name" value="alpha/beta hydrolase"/>
    <property type="match status" value="1"/>
</dbReference>
<reference evidence="1 2" key="1">
    <citation type="submission" date="2019-05" db="EMBL/GenBank/DDBJ databases">
        <title>Verrucobacter flavum gen. nov., sp. nov. a new member of the family Verrucomicrobiaceae.</title>
        <authorList>
            <person name="Szuroczki S."/>
            <person name="Abbaszade G."/>
            <person name="Szabo A."/>
            <person name="Felfoldi T."/>
            <person name="Schumann P."/>
            <person name="Boka K."/>
            <person name="Keki Z."/>
            <person name="Toumi M."/>
            <person name="Toth E."/>
        </authorList>
    </citation>
    <scope>NUCLEOTIDE SEQUENCE [LARGE SCALE GENOMIC DNA]</scope>
    <source>
        <strain evidence="1 2">MG-N-17</strain>
    </source>
</reference>
<dbReference type="InterPro" id="IPR000801">
    <property type="entry name" value="Esterase-like"/>
</dbReference>
<comment type="caution">
    <text evidence="1">The sequence shown here is derived from an EMBL/GenBank/DDBJ whole genome shotgun (WGS) entry which is preliminary data.</text>
</comment>
<dbReference type="InterPro" id="IPR029058">
    <property type="entry name" value="AB_hydrolase_fold"/>
</dbReference>
<dbReference type="AlphaFoldDB" id="A0A5R8KG56"/>
<sequence>MPEPVLGPDSMVKPDVPKGVLTTFTWDQSKIFPDTKRQVSVYTPANHDPKKETAVMVFQDGHSYLNLTGEFRVTTVLDNLIHAKEIPPLIAIFIDPGHKGDTKPESPWRNNNRSFEYDTLSPDYAQFLLEEILPEVSKTLRLKLTTDPEQRAICGASSGGICAWTVAWQRPDAFRKVVSSIGSFTNIRGGDAYPGMIRKTENKPIRAFFQEGINDLDNQHGSWPLGNMQMQAALKFKNYDHQFVWGHGTHNGKHAGAIFPDALRWLWRE</sequence>
<keyword evidence="2" id="KW-1185">Reference proteome</keyword>
<dbReference type="InterPro" id="IPR050583">
    <property type="entry name" value="Mycobacterial_A85_antigen"/>
</dbReference>
<organism evidence="1 2">
    <name type="scientific">Phragmitibacter flavus</name>
    <dbReference type="NCBI Taxonomy" id="2576071"/>
    <lineage>
        <taxon>Bacteria</taxon>
        <taxon>Pseudomonadati</taxon>
        <taxon>Verrucomicrobiota</taxon>
        <taxon>Verrucomicrobiia</taxon>
        <taxon>Verrucomicrobiales</taxon>
        <taxon>Verrucomicrobiaceae</taxon>
        <taxon>Phragmitibacter</taxon>
    </lineage>
</organism>
<gene>
    <name evidence="1" type="ORF">FEM03_08745</name>
</gene>
<dbReference type="Proteomes" id="UP000306196">
    <property type="component" value="Unassembled WGS sequence"/>
</dbReference>
<evidence type="ECO:0000313" key="2">
    <source>
        <dbReference type="Proteomes" id="UP000306196"/>
    </source>
</evidence>
<dbReference type="SUPFAM" id="SSF53474">
    <property type="entry name" value="alpha/beta-Hydrolases"/>
    <property type="match status" value="1"/>
</dbReference>
<dbReference type="EMBL" id="VAUV01000006">
    <property type="protein sequence ID" value="TLD71221.1"/>
    <property type="molecule type" value="Genomic_DNA"/>
</dbReference>
<proteinExistence type="predicted"/>
<accession>A0A5R8KG56</accession>
<protein>
    <submittedName>
        <fullName evidence="1">Esterase family protein</fullName>
    </submittedName>
</protein>
<dbReference type="PANTHER" id="PTHR48098:SF3">
    <property type="entry name" value="IRON(III) ENTEROBACTIN ESTERASE"/>
    <property type="match status" value="1"/>
</dbReference>
<evidence type="ECO:0000313" key="1">
    <source>
        <dbReference type="EMBL" id="TLD71221.1"/>
    </source>
</evidence>
<dbReference type="OrthoDB" id="9775130at2"/>